<organism evidence="2 3">
    <name type="scientific">Natranaerovirga pectinivora</name>
    <dbReference type="NCBI Taxonomy" id="682400"/>
    <lineage>
        <taxon>Bacteria</taxon>
        <taxon>Bacillati</taxon>
        <taxon>Bacillota</taxon>
        <taxon>Clostridia</taxon>
        <taxon>Lachnospirales</taxon>
        <taxon>Natranaerovirgaceae</taxon>
        <taxon>Natranaerovirga</taxon>
    </lineage>
</organism>
<proteinExistence type="predicted"/>
<feature type="transmembrane region" description="Helical" evidence="1">
    <location>
        <begin position="162"/>
        <end position="182"/>
    </location>
</feature>
<gene>
    <name evidence="2" type="ORF">EDC18_101459</name>
</gene>
<dbReference type="Proteomes" id="UP000294902">
    <property type="component" value="Unassembled WGS sequence"/>
</dbReference>
<protein>
    <submittedName>
        <fullName evidence="2">Uncharacterized protein</fullName>
    </submittedName>
</protein>
<keyword evidence="3" id="KW-1185">Reference proteome</keyword>
<reference evidence="2 3" key="1">
    <citation type="submission" date="2019-03" db="EMBL/GenBank/DDBJ databases">
        <title>Genomic Encyclopedia of Type Strains, Phase IV (KMG-IV): sequencing the most valuable type-strain genomes for metagenomic binning, comparative biology and taxonomic classification.</title>
        <authorList>
            <person name="Goeker M."/>
        </authorList>
    </citation>
    <scope>NUCLEOTIDE SEQUENCE [LARGE SCALE GENOMIC DNA]</scope>
    <source>
        <strain evidence="2 3">DSM 24629</strain>
    </source>
</reference>
<sequence length="205" mass="23695">MIKIIESETNKGKLIIYRLKEYKNQLEPFEVFINNNKEVLIYEGMQIDISLQEGEYQIYIKCNDYITPAITVNIKKNKESTIVTKSNKAIFSKQHVFLYDNYNLSPKEKRECINPKTNPLKSIEIVPLLYSSVLAGLKYFTPVFLVVSLVIRLIRGPEPFSLSLLFSVIPLSIATGILWGIYNTILCYTTLNKELKKYQTVIKNK</sequence>
<keyword evidence="1" id="KW-1133">Transmembrane helix</keyword>
<dbReference type="EMBL" id="SMAL01000001">
    <property type="protein sequence ID" value="TCT17161.1"/>
    <property type="molecule type" value="Genomic_DNA"/>
</dbReference>
<keyword evidence="1" id="KW-0812">Transmembrane</keyword>
<keyword evidence="1" id="KW-0472">Membrane</keyword>
<dbReference type="RefSeq" id="WP_132249823.1">
    <property type="nucleotide sequence ID" value="NZ_SMAL01000001.1"/>
</dbReference>
<evidence type="ECO:0000313" key="3">
    <source>
        <dbReference type="Proteomes" id="UP000294902"/>
    </source>
</evidence>
<comment type="caution">
    <text evidence="2">The sequence shown here is derived from an EMBL/GenBank/DDBJ whole genome shotgun (WGS) entry which is preliminary data.</text>
</comment>
<feature type="transmembrane region" description="Helical" evidence="1">
    <location>
        <begin position="128"/>
        <end position="150"/>
    </location>
</feature>
<name>A0A4R3MPJ9_9FIRM</name>
<evidence type="ECO:0000313" key="2">
    <source>
        <dbReference type="EMBL" id="TCT17161.1"/>
    </source>
</evidence>
<evidence type="ECO:0000256" key="1">
    <source>
        <dbReference type="SAM" id="Phobius"/>
    </source>
</evidence>
<dbReference type="AlphaFoldDB" id="A0A4R3MPJ9"/>
<accession>A0A4R3MPJ9</accession>